<accession>A0ABS2GZ07</accession>
<reference evidence="4 5" key="1">
    <citation type="journal article" date="2021" name="Sci. Rep.">
        <title>The distribution of antibiotic resistance genes in chicken gut microbiota commensals.</title>
        <authorList>
            <person name="Juricova H."/>
            <person name="Matiasovicova J."/>
            <person name="Kubasova T."/>
            <person name="Cejkova D."/>
            <person name="Rychlik I."/>
        </authorList>
    </citation>
    <scope>NUCLEOTIDE SEQUENCE [LARGE SCALE GENOMIC DNA]</scope>
    <source>
        <strain evidence="4 5">An574</strain>
    </source>
</reference>
<name>A0ABS2GZ07_9LACO</name>
<evidence type="ECO:0000256" key="1">
    <source>
        <dbReference type="ARBA" id="ARBA00022729"/>
    </source>
</evidence>
<keyword evidence="1" id="KW-0732">Signal</keyword>
<gene>
    <name evidence="4" type="ORF">H5975_03550</name>
</gene>
<keyword evidence="5" id="KW-1185">Reference proteome</keyword>
<evidence type="ECO:0000256" key="2">
    <source>
        <dbReference type="SAM" id="Phobius"/>
    </source>
</evidence>
<evidence type="ECO:0000313" key="4">
    <source>
        <dbReference type="EMBL" id="MBM6940571.1"/>
    </source>
</evidence>
<comment type="caution">
    <text evidence="4">The sequence shown here is derived from an EMBL/GenBank/DDBJ whole genome shotgun (WGS) entry which is preliminary data.</text>
</comment>
<dbReference type="EMBL" id="JACJKU010000023">
    <property type="protein sequence ID" value="MBM6940571.1"/>
    <property type="molecule type" value="Genomic_DNA"/>
</dbReference>
<feature type="domain" description="YSIRK Gram-positive signal peptide" evidence="3">
    <location>
        <begin position="17"/>
        <end position="38"/>
    </location>
</feature>
<protein>
    <submittedName>
        <fullName evidence="4">YSIRK-type signal peptide-containing protein</fullName>
    </submittedName>
</protein>
<keyword evidence="2" id="KW-0472">Membrane</keyword>
<dbReference type="Pfam" id="PF04650">
    <property type="entry name" value="YSIRK_signal"/>
    <property type="match status" value="1"/>
</dbReference>
<proteinExistence type="predicted"/>
<dbReference type="InterPro" id="IPR005877">
    <property type="entry name" value="YSIRK_signal_dom"/>
</dbReference>
<dbReference type="Proteomes" id="UP000785625">
    <property type="component" value="Unassembled WGS sequence"/>
</dbReference>
<keyword evidence="2" id="KW-1133">Transmembrane helix</keyword>
<dbReference type="NCBIfam" id="TIGR01168">
    <property type="entry name" value="YSIRK_signal"/>
    <property type="match status" value="1"/>
</dbReference>
<sequence>MTGRNNHNNQYAKRVPHYGLRKLSIGVASVLLSTSFYLGASQLVVKADTNSAQVTNSQSGENR</sequence>
<organism evidence="4 5">
    <name type="scientific">Limosilactobacillus coleohominis</name>
    <dbReference type="NCBI Taxonomy" id="181675"/>
    <lineage>
        <taxon>Bacteria</taxon>
        <taxon>Bacillati</taxon>
        <taxon>Bacillota</taxon>
        <taxon>Bacilli</taxon>
        <taxon>Lactobacillales</taxon>
        <taxon>Lactobacillaceae</taxon>
        <taxon>Limosilactobacillus</taxon>
    </lineage>
</organism>
<feature type="transmembrane region" description="Helical" evidence="2">
    <location>
        <begin position="20"/>
        <end position="40"/>
    </location>
</feature>
<dbReference type="RefSeq" id="WP_204784896.1">
    <property type="nucleotide sequence ID" value="NZ_JACJKU010000023.1"/>
</dbReference>
<evidence type="ECO:0000313" key="5">
    <source>
        <dbReference type="Proteomes" id="UP000785625"/>
    </source>
</evidence>
<evidence type="ECO:0000259" key="3">
    <source>
        <dbReference type="Pfam" id="PF04650"/>
    </source>
</evidence>
<keyword evidence="2" id="KW-0812">Transmembrane</keyword>